<name>A0A497ZY61_9RHOB</name>
<dbReference type="SUPFAM" id="SSF63380">
    <property type="entry name" value="Riboflavin synthase domain-like"/>
    <property type="match status" value="1"/>
</dbReference>
<dbReference type="SUPFAM" id="SSF50475">
    <property type="entry name" value="FMN-binding split barrel"/>
    <property type="match status" value="1"/>
</dbReference>
<evidence type="ECO:0000313" key="3">
    <source>
        <dbReference type="Proteomes" id="UP000271700"/>
    </source>
</evidence>
<dbReference type="InterPro" id="IPR001433">
    <property type="entry name" value="OxRdtase_FAD/NAD-bd"/>
</dbReference>
<dbReference type="InterPro" id="IPR039261">
    <property type="entry name" value="FNR_nucleotide-bd"/>
</dbReference>
<organism evidence="2 3">
    <name type="scientific">Ruegeria conchae</name>
    <dbReference type="NCBI Taxonomy" id="981384"/>
    <lineage>
        <taxon>Bacteria</taxon>
        <taxon>Pseudomonadati</taxon>
        <taxon>Pseudomonadota</taxon>
        <taxon>Alphaproteobacteria</taxon>
        <taxon>Rhodobacterales</taxon>
        <taxon>Roseobacteraceae</taxon>
        <taxon>Ruegeria</taxon>
    </lineage>
</organism>
<sequence>MDQAMAQIHKSHRGELMLQERRHTPKELSDAIPHYIESDMPKQHADFFTGLSYLPLATLDRQGRPWVSLLVTQSDNDPSIGIQVAGRNTTHVVAKTNPNDPFLRAVDQDPASGLEARLFAGVGIDFANRRRNKIAGSIRAASVEDGGKIRLQLLSDQHLGNCPKYITVRNLVHDKRSPEIVHDRFDAPISALPDEAKSVVARASTVFLATKHTSDDTAAGVQTDMGVNHRGGAPGFTRLYEEDDGAQVTTYLVLPDHSGNRFYQSLGNIETDPQVGLVFPDFALGGILYITGDAENLLGDDADALMPRLSLLTRIKVTGAVFVRGGLNLKLASPEQLSPYNPPVKYLRAELEQMGHTIEAHDATIPLTAKLVATKPLSSTISTFEFALSKPIKAPLPGGFGVFGFSDLVDAGYSHMNEANPQLVNEDYVRTWTLSSAPKFDKESNAFRTTNRVSVTVKRKPDGLMSNVLHSNADKLITHKLPVQFKGTGAGFSCFSEAAEGSRPNLPAKMLWIAGGVGITPFMAMWDGIKRVATAYPQHRSIDIVLLFSGRDDDIAVLQHFAEQNGSVSDQVTLRIVAFQSAGENPLAAKSARDGLDATFTDQPLKLEERRMHNADIQSVTHLGMRDVYMCGPEAMMTSTDAALNELGIEEAKRHRETFVF</sequence>
<reference evidence="2 3" key="1">
    <citation type="submission" date="2018-10" db="EMBL/GenBank/DDBJ databases">
        <title>Genomic Encyclopedia of Archaeal and Bacterial Type Strains, Phase II (KMG-II): from individual species to whole genera.</title>
        <authorList>
            <person name="Goeker M."/>
        </authorList>
    </citation>
    <scope>NUCLEOTIDE SEQUENCE [LARGE SCALE GENOMIC DNA]</scope>
    <source>
        <strain evidence="2 3">DSM 29317</strain>
    </source>
</reference>
<evidence type="ECO:0000259" key="1">
    <source>
        <dbReference type="Pfam" id="PF00175"/>
    </source>
</evidence>
<protein>
    <submittedName>
        <fullName evidence="2">Ferredoxin-NADP reductase</fullName>
    </submittedName>
</protein>
<dbReference type="Pfam" id="PF00175">
    <property type="entry name" value="NAD_binding_1"/>
    <property type="match status" value="1"/>
</dbReference>
<dbReference type="Proteomes" id="UP000271700">
    <property type="component" value="Unassembled WGS sequence"/>
</dbReference>
<dbReference type="InterPro" id="IPR017938">
    <property type="entry name" value="Riboflavin_synthase-like_b-brl"/>
</dbReference>
<dbReference type="GO" id="GO:0016491">
    <property type="term" value="F:oxidoreductase activity"/>
    <property type="evidence" value="ECO:0007669"/>
    <property type="project" value="InterPro"/>
</dbReference>
<accession>A0A497ZY61</accession>
<feature type="domain" description="Oxidoreductase FAD/NAD(P)-binding" evidence="1">
    <location>
        <begin position="513"/>
        <end position="640"/>
    </location>
</feature>
<proteinExistence type="predicted"/>
<comment type="caution">
    <text evidence="2">The sequence shown here is derived from an EMBL/GenBank/DDBJ whole genome shotgun (WGS) entry which is preliminary data.</text>
</comment>
<dbReference type="PANTHER" id="PTHR42815:SF2">
    <property type="entry name" value="FAD-BINDING, PUTATIVE (AFU_ORTHOLOGUE AFUA_6G07600)-RELATED"/>
    <property type="match status" value="1"/>
</dbReference>
<dbReference type="AlphaFoldDB" id="A0A497ZY61"/>
<dbReference type="PANTHER" id="PTHR42815">
    <property type="entry name" value="FAD-BINDING, PUTATIVE (AFU_ORTHOLOGUE AFUA_6G07600)-RELATED"/>
    <property type="match status" value="1"/>
</dbReference>
<dbReference type="Gene3D" id="3.40.50.80">
    <property type="entry name" value="Nucleotide-binding domain of ferredoxin-NADP reductase (FNR) module"/>
    <property type="match status" value="1"/>
</dbReference>
<dbReference type="EMBL" id="RCCT01000002">
    <property type="protein sequence ID" value="RLK07937.1"/>
    <property type="molecule type" value="Genomic_DNA"/>
</dbReference>
<dbReference type="SUPFAM" id="SSF52343">
    <property type="entry name" value="Ferredoxin reductase-like, C-terminal NADP-linked domain"/>
    <property type="match status" value="1"/>
</dbReference>
<dbReference type="STRING" id="981384.GCA_000192475_04209"/>
<keyword evidence="3" id="KW-1185">Reference proteome</keyword>
<evidence type="ECO:0000313" key="2">
    <source>
        <dbReference type="EMBL" id="RLK07937.1"/>
    </source>
</evidence>
<dbReference type="RefSeq" id="WP_010437352.1">
    <property type="nucleotide sequence ID" value="NZ_RCCT01000002.1"/>
</dbReference>
<gene>
    <name evidence="2" type="ORF">CLV75_1601</name>
</gene>